<evidence type="ECO:0000259" key="2">
    <source>
        <dbReference type="Pfam" id="PF17057"/>
    </source>
</evidence>
<proteinExistence type="predicted"/>
<dbReference type="GeneID" id="102013933"/>
<dbReference type="InterPro" id="IPR031450">
    <property type="entry name" value="Poxin-SLFN/SLFN_N"/>
</dbReference>
<dbReference type="PANTHER" id="PTHR12155:SF2">
    <property type="entry name" value="RIBONUCLEASE SLFN12"/>
    <property type="match status" value="1"/>
</dbReference>
<dbReference type="InterPro" id="IPR007421">
    <property type="entry name" value="Schlafen_AlbA_2_dom"/>
</dbReference>
<evidence type="ECO:0000259" key="3">
    <source>
        <dbReference type="Pfam" id="PF21026"/>
    </source>
</evidence>
<dbReference type="OrthoDB" id="6052143at2759"/>
<dbReference type="RefSeq" id="XP_013358869.1">
    <property type="nucleotide sequence ID" value="XM_013503415.1"/>
</dbReference>
<evidence type="ECO:0000313" key="4">
    <source>
        <dbReference type="Ensembl" id="ENSCLAP00000025228.1"/>
    </source>
</evidence>
<dbReference type="Pfam" id="PF21026">
    <property type="entry name" value="SLFN_GTPase-like"/>
    <property type="match status" value="1"/>
</dbReference>
<dbReference type="InterPro" id="IPR038461">
    <property type="entry name" value="Schlafen_AlbA_2_dom_sf"/>
</dbReference>
<gene>
    <name evidence="4" type="primary">LOC102013933</name>
</gene>
<dbReference type="GeneTree" id="ENSGT00410000025651"/>
<reference evidence="4" key="2">
    <citation type="submission" date="2025-09" db="UniProtKB">
        <authorList>
            <consortium name="Ensembl"/>
        </authorList>
    </citation>
    <scope>IDENTIFICATION</scope>
</reference>
<name>A0A8C2W512_CHILA</name>
<dbReference type="PANTHER" id="PTHR12155">
    <property type="entry name" value="SCHLAFEN"/>
    <property type="match status" value="1"/>
</dbReference>
<reference evidence="4" key="1">
    <citation type="submission" date="2025-08" db="UniProtKB">
        <authorList>
            <consortium name="Ensembl"/>
        </authorList>
    </citation>
    <scope>IDENTIFICATION</scope>
</reference>
<feature type="domain" description="Schlafen AlbA-2" evidence="1">
    <location>
        <begin position="199"/>
        <end position="314"/>
    </location>
</feature>
<dbReference type="InterPro" id="IPR029684">
    <property type="entry name" value="Schlafen"/>
</dbReference>
<dbReference type="Pfam" id="PF04326">
    <property type="entry name" value="SLFN_AlbA_2"/>
    <property type="match status" value="1"/>
</dbReference>
<dbReference type="AlphaFoldDB" id="A0A8C2W512"/>
<feature type="domain" description="Poxin-Schlafen/Schlafen-like N-terminal" evidence="2">
    <location>
        <begin position="88"/>
        <end position="197"/>
    </location>
</feature>
<protein>
    <submittedName>
        <fullName evidence="4">Schlafen family member 12-like</fullName>
    </submittedName>
</protein>
<dbReference type="FunFam" id="3.30.950.30:FF:000001">
    <property type="entry name" value="Schlafen family member 14"/>
    <property type="match status" value="1"/>
</dbReference>
<dbReference type="Proteomes" id="UP000694398">
    <property type="component" value="Unassembled WGS sequence"/>
</dbReference>
<organism evidence="4 5">
    <name type="scientific">Chinchilla lanigera</name>
    <name type="common">Long-tailed chinchilla</name>
    <name type="synonym">Chinchilla villidera</name>
    <dbReference type="NCBI Taxonomy" id="34839"/>
    <lineage>
        <taxon>Eukaryota</taxon>
        <taxon>Metazoa</taxon>
        <taxon>Chordata</taxon>
        <taxon>Craniata</taxon>
        <taxon>Vertebrata</taxon>
        <taxon>Euteleostomi</taxon>
        <taxon>Mammalia</taxon>
        <taxon>Eutheria</taxon>
        <taxon>Euarchontoglires</taxon>
        <taxon>Glires</taxon>
        <taxon>Rodentia</taxon>
        <taxon>Hystricomorpha</taxon>
        <taxon>Chinchillidae</taxon>
        <taxon>Chinchilla</taxon>
    </lineage>
</organism>
<dbReference type="OMA" id="VKMGGYT"/>
<feature type="domain" description="Schlafen GTPase-like" evidence="3">
    <location>
        <begin position="388"/>
        <end position="535"/>
    </location>
</feature>
<dbReference type="InterPro" id="IPR048729">
    <property type="entry name" value="SLFN_GTPase-like"/>
</dbReference>
<sequence>MAAAEMCVLPDVESDYAELVVDGKSVTLGEKARNSMKDCQLRKCQQQRILRAISALLKHGGGVVRGETENEDFVYKRDGIGQDLEAGFCNIVPNVRKYLDFMQRGLIFQIFVKSSITDRKYGTLSTNLYRRNVTRVDEMNEATAIEFLKELKRTEGRSYSTPTLPADRACIDESHNEDLAAEFFNSKILTKNEQFCFTESTHVEFKLFLTDKLSQRIKEMLPKYVSAFANTDGGYLFIGLNEKTQKITGLEADKCDLVKLETKIEKSIRKLPVYHFCKEKKEINYTCKFLEVHNEKGLSGYVCAIRVERFCCAVFAEGPNSWHVKENCVVQMTSTEWIEFMMNDFSRPLGKLTSRATELPRIMAWSVAIFKKWRSLLRRSQPPVLLRNVIYTPKPIYRELFLQHEGLEQSVRNEMAPFRKGILIFSKSWSLDLGLQREEDVICEVLLIPMSSPPVLYTFFRIKEATEDSTTKHETVKKLQGYCKQTARTLKEKLVIDGGYGDKMFIRLKSFFLSPEGKATLFYDDFKVPYPKSYYCITTEIVTKFLEALYCLPLRNEFASEIKVIIDHVQNSRYRSCSE</sequence>
<evidence type="ECO:0000313" key="5">
    <source>
        <dbReference type="Proteomes" id="UP000694398"/>
    </source>
</evidence>
<evidence type="ECO:0000259" key="1">
    <source>
        <dbReference type="Pfam" id="PF04326"/>
    </source>
</evidence>
<dbReference type="Ensembl" id="ENSCLAT00000025474.1">
    <property type="protein sequence ID" value="ENSCLAP00000025228.1"/>
    <property type="gene ID" value="ENSCLAG00000017329.1"/>
</dbReference>
<keyword evidence="5" id="KW-1185">Reference proteome</keyword>
<accession>A0A8C2W512</accession>
<dbReference type="Gene3D" id="3.30.950.30">
    <property type="entry name" value="Schlafen, AAA domain"/>
    <property type="match status" value="1"/>
</dbReference>
<dbReference type="Pfam" id="PF17057">
    <property type="entry name" value="B3R"/>
    <property type="match status" value="1"/>
</dbReference>
<dbReference type="RefSeq" id="XP_013358870.1">
    <property type="nucleotide sequence ID" value="XM_013503416.1"/>
</dbReference>